<gene>
    <name evidence="1" type="ORF">CRLFYP8_01442</name>
</gene>
<dbReference type="AlphaFoldDB" id="A0A6N2Y2C2"/>
<name>A0A6N2Y2C2_9FIRM</name>
<reference evidence="1" key="1">
    <citation type="submission" date="2019-11" db="EMBL/GenBank/DDBJ databases">
        <authorList>
            <person name="Feng L."/>
        </authorList>
    </citation>
    <scope>NUCLEOTIDE SEQUENCE</scope>
    <source>
        <strain evidence="1">CramosumLFYP8</strain>
    </source>
</reference>
<evidence type="ECO:0000313" key="1">
    <source>
        <dbReference type="EMBL" id="VYT60257.1"/>
    </source>
</evidence>
<accession>A0A6N2Y2C2</accession>
<proteinExistence type="predicted"/>
<sequence length="33" mass="3906">MSAIIHLKHYISKKHLPTSLEKNVQYSFLVYES</sequence>
<protein>
    <submittedName>
        <fullName evidence="1">Uncharacterized protein</fullName>
    </submittedName>
</protein>
<organism evidence="1">
    <name type="scientific">Thomasclavelia ramosa</name>
    <dbReference type="NCBI Taxonomy" id="1547"/>
    <lineage>
        <taxon>Bacteria</taxon>
        <taxon>Bacillati</taxon>
        <taxon>Bacillota</taxon>
        <taxon>Erysipelotrichia</taxon>
        <taxon>Erysipelotrichales</taxon>
        <taxon>Coprobacillaceae</taxon>
        <taxon>Thomasclavelia</taxon>
    </lineage>
</organism>
<dbReference type="EMBL" id="CACRTL010000011">
    <property type="protein sequence ID" value="VYT60257.1"/>
    <property type="molecule type" value="Genomic_DNA"/>
</dbReference>